<dbReference type="GO" id="GO:0003677">
    <property type="term" value="F:DNA binding"/>
    <property type="evidence" value="ECO:0007669"/>
    <property type="project" value="UniProtKB-KW"/>
</dbReference>
<keyword evidence="1" id="KW-0678">Repressor</keyword>
<reference evidence="7" key="1">
    <citation type="submission" date="2017-04" db="EMBL/GenBank/DDBJ databases">
        <title>Unexpected and diverse lifestyles within the genus Limnohabitans.</title>
        <authorList>
            <person name="Kasalicky V."/>
            <person name="Mehrshad M."/>
            <person name="Andrei S.-A."/>
            <person name="Salcher M."/>
            <person name="Kratochvilova H."/>
            <person name="Simek K."/>
            <person name="Ghai R."/>
        </authorList>
    </citation>
    <scope>NUCLEOTIDE SEQUENCE [LARGE SCALE GENOMIC DNA]</scope>
    <source>
        <strain evidence="7">II-D5</strain>
    </source>
</reference>
<dbReference type="SMART" id="SM00422">
    <property type="entry name" value="HTH_MERR"/>
    <property type="match status" value="1"/>
</dbReference>
<proteinExistence type="predicted"/>
<comment type="caution">
    <text evidence="7">The sequence shown here is derived from an EMBL/GenBank/DDBJ whole genome shotgun (WGS) entry which is preliminary data.</text>
</comment>
<dbReference type="PANTHER" id="PTHR30204:SF69">
    <property type="entry name" value="MERR-FAMILY TRANSCRIPTIONAL REGULATOR"/>
    <property type="match status" value="1"/>
</dbReference>
<evidence type="ECO:0000256" key="2">
    <source>
        <dbReference type="ARBA" id="ARBA00023015"/>
    </source>
</evidence>
<name>A0A2T7UGF5_9BURK</name>
<evidence type="ECO:0000256" key="5">
    <source>
        <dbReference type="SAM" id="MobiDB-lite"/>
    </source>
</evidence>
<dbReference type="Gene3D" id="1.10.1660.10">
    <property type="match status" value="1"/>
</dbReference>
<feature type="region of interest" description="Disordered" evidence="5">
    <location>
        <begin position="146"/>
        <end position="166"/>
    </location>
</feature>
<evidence type="ECO:0000313" key="8">
    <source>
        <dbReference type="Proteomes" id="UP000037507"/>
    </source>
</evidence>
<dbReference type="OrthoDB" id="9808480at2"/>
<evidence type="ECO:0000259" key="6">
    <source>
        <dbReference type="PROSITE" id="PS50937"/>
    </source>
</evidence>
<dbReference type="Pfam" id="PF13411">
    <property type="entry name" value="MerR_1"/>
    <property type="match status" value="1"/>
</dbReference>
<evidence type="ECO:0000313" key="7">
    <source>
        <dbReference type="EMBL" id="PVE43767.1"/>
    </source>
</evidence>
<keyword evidence="3" id="KW-0238">DNA-binding</keyword>
<accession>A0A2T7UGF5</accession>
<dbReference type="InterPro" id="IPR047057">
    <property type="entry name" value="MerR_fam"/>
</dbReference>
<dbReference type="InterPro" id="IPR000551">
    <property type="entry name" value="MerR-type_HTH_dom"/>
</dbReference>
<dbReference type="PRINTS" id="PR00040">
    <property type="entry name" value="HTHMERR"/>
</dbReference>
<keyword evidence="2" id="KW-0805">Transcription regulation</keyword>
<dbReference type="PROSITE" id="PS50937">
    <property type="entry name" value="HTH_MERR_2"/>
    <property type="match status" value="1"/>
</dbReference>
<dbReference type="EMBL" id="LFYT02000004">
    <property type="protein sequence ID" value="PVE43767.1"/>
    <property type="molecule type" value="Genomic_DNA"/>
</dbReference>
<evidence type="ECO:0000256" key="4">
    <source>
        <dbReference type="ARBA" id="ARBA00023163"/>
    </source>
</evidence>
<feature type="domain" description="HTH merR-type" evidence="6">
    <location>
        <begin position="22"/>
        <end position="91"/>
    </location>
</feature>
<dbReference type="PANTHER" id="PTHR30204">
    <property type="entry name" value="REDOX-CYCLING DRUG-SENSING TRANSCRIPTIONAL ACTIVATOR SOXR"/>
    <property type="match status" value="1"/>
</dbReference>
<gene>
    <name evidence="7" type="ORF">H663_004650</name>
</gene>
<keyword evidence="8" id="KW-1185">Reference proteome</keyword>
<organism evidence="7 8">
    <name type="scientific">Limnohabitans planktonicus II-D5</name>
    <dbReference type="NCBI Taxonomy" id="1293045"/>
    <lineage>
        <taxon>Bacteria</taxon>
        <taxon>Pseudomonadati</taxon>
        <taxon>Pseudomonadota</taxon>
        <taxon>Betaproteobacteria</taxon>
        <taxon>Burkholderiales</taxon>
        <taxon>Comamonadaceae</taxon>
        <taxon>Limnohabitans</taxon>
    </lineage>
</organism>
<dbReference type="SUPFAM" id="SSF46955">
    <property type="entry name" value="Putative DNA-binding domain"/>
    <property type="match status" value="1"/>
</dbReference>
<dbReference type="AlphaFoldDB" id="A0A2T7UGF5"/>
<dbReference type="InterPro" id="IPR009061">
    <property type="entry name" value="DNA-bd_dom_put_sf"/>
</dbReference>
<dbReference type="Proteomes" id="UP000037507">
    <property type="component" value="Unassembled WGS sequence"/>
</dbReference>
<evidence type="ECO:0000256" key="3">
    <source>
        <dbReference type="ARBA" id="ARBA00023125"/>
    </source>
</evidence>
<dbReference type="STRING" id="1293045.H663_06660"/>
<evidence type="ECO:0000256" key="1">
    <source>
        <dbReference type="ARBA" id="ARBA00022491"/>
    </source>
</evidence>
<keyword evidence="4" id="KW-0804">Transcription</keyword>
<protein>
    <recommendedName>
        <fullName evidence="6">HTH merR-type domain-containing protein</fullName>
    </recommendedName>
</protein>
<dbReference type="GO" id="GO:0003700">
    <property type="term" value="F:DNA-binding transcription factor activity"/>
    <property type="evidence" value="ECO:0007669"/>
    <property type="project" value="InterPro"/>
</dbReference>
<sequence>MIGNLQAAAMSTPCMNKLSTPTLRIGQVALASGMSTASIRFYEQQGLLSPATRSSNGYRAYSAQDVERLRRIRTCRSLDMSIQEIQALLQVPGDSPTVCEVTSQVLLEHLEHVAHRIEELQELKSRLEALQGLCQHPVDAECPTQAAMGQMEASSKSRSSHHLRHL</sequence>